<dbReference type="Proteomes" id="UP000009231">
    <property type="component" value="Chromosome"/>
</dbReference>
<dbReference type="KEGG" id="mew:MSWAN_1428"/>
<reference evidence="3 4" key="1">
    <citation type="journal article" date="2014" name="Int. J. Syst. Evol. Microbiol.">
        <title>Methanobacterium paludis sp. nov. and a novel strain of Methanobacterium lacus isolated from northern peatlands.</title>
        <authorList>
            <person name="Cadillo-Quiroz H."/>
            <person name="Brauer S.L."/>
            <person name="Goodson N."/>
            <person name="Yavitt J.B."/>
            <person name="Zinder S.H."/>
        </authorList>
    </citation>
    <scope>NUCLEOTIDE SEQUENCE [LARGE SCALE GENOMIC DNA]</scope>
    <source>
        <strain evidence="4">DSM 25820 / JCM 18151 / SWAN1</strain>
    </source>
</reference>
<dbReference type="OrthoDB" id="372162at2157"/>
<dbReference type="EMBL" id="CP002772">
    <property type="protein sequence ID" value="AEG18442.1"/>
    <property type="molecule type" value="Genomic_DNA"/>
</dbReference>
<dbReference type="PANTHER" id="PTHR11060:SF0">
    <property type="entry name" value="PROTEIN MEMO1"/>
    <property type="match status" value="1"/>
</dbReference>
<dbReference type="Pfam" id="PF01875">
    <property type="entry name" value="Memo"/>
    <property type="match status" value="1"/>
</dbReference>
<dbReference type="STRING" id="868131.MSWAN_1428"/>
<evidence type="ECO:0000313" key="4">
    <source>
        <dbReference type="Proteomes" id="UP000009231"/>
    </source>
</evidence>
<sequence>MIRKPAVAGLFYEVDPDSLNEQIEWCFKSQIGPGKVPKKIGNKRNITGVIAPHAGYIYSGPVAAHSYYKIAEDGFPETFVILSPNHTGLGSGVSAMTEGAWETPLGNVEIDEEFAQNLVRNTSIMDSDPSAHMQEHSAEVQIPFLQYLKNKYLEKDFKIVPVCMWMQDIETAMEVGISIQKTAEDLGRDVVVIASTDFTHYKPQDIAHDGDMQVIDAITSMDENLMMARVSALDVTMCGYGPVAATMVASKLRGADRCEFEKYATSGDATEDYNSVVGYASLVFFK</sequence>
<dbReference type="GeneID" id="10668933"/>
<accession>F6D7A8</accession>
<name>F6D7A8_METPW</name>
<dbReference type="AlphaFoldDB" id="F6D7A8"/>
<dbReference type="HAMAP" id="MF_00055">
    <property type="entry name" value="MEMO1"/>
    <property type="match status" value="1"/>
</dbReference>
<dbReference type="eggNOG" id="arCOG01728">
    <property type="taxonomic scope" value="Archaea"/>
</dbReference>
<organism evidence="3 4">
    <name type="scientific">Methanobacterium paludis (strain DSM 25820 / JCM 18151 / SWAN1)</name>
    <dbReference type="NCBI Taxonomy" id="868131"/>
    <lineage>
        <taxon>Archaea</taxon>
        <taxon>Methanobacteriati</taxon>
        <taxon>Methanobacteriota</taxon>
        <taxon>Methanomada group</taxon>
        <taxon>Methanobacteria</taxon>
        <taxon>Methanobacteriales</taxon>
        <taxon>Methanobacteriaceae</taxon>
        <taxon>Methanobacterium</taxon>
    </lineage>
</organism>
<evidence type="ECO:0000256" key="1">
    <source>
        <dbReference type="ARBA" id="ARBA00006315"/>
    </source>
</evidence>
<proteinExistence type="inferred from homology"/>
<evidence type="ECO:0000256" key="2">
    <source>
        <dbReference type="HAMAP-Rule" id="MF_00055"/>
    </source>
</evidence>
<keyword evidence="4" id="KW-1185">Reference proteome</keyword>
<dbReference type="InterPro" id="IPR002737">
    <property type="entry name" value="MEMO1_fam"/>
</dbReference>
<dbReference type="HOGENOM" id="CLU_038085_2_0_2"/>
<dbReference type="NCBIfam" id="NF001987">
    <property type="entry name" value="PRK00782.1"/>
    <property type="match status" value="1"/>
</dbReference>
<dbReference type="NCBIfam" id="TIGR04336">
    <property type="entry name" value="AmmeMemoSam_B"/>
    <property type="match status" value="1"/>
</dbReference>
<evidence type="ECO:0000313" key="3">
    <source>
        <dbReference type="EMBL" id="AEG18442.1"/>
    </source>
</evidence>
<dbReference type="Gene3D" id="3.40.830.10">
    <property type="entry name" value="LigB-like"/>
    <property type="match status" value="1"/>
</dbReference>
<dbReference type="CDD" id="cd07361">
    <property type="entry name" value="MEMO_like"/>
    <property type="match status" value="1"/>
</dbReference>
<dbReference type="PANTHER" id="PTHR11060">
    <property type="entry name" value="PROTEIN MEMO1"/>
    <property type="match status" value="1"/>
</dbReference>
<comment type="similarity">
    <text evidence="1 2">Belongs to the MEMO1 family.</text>
</comment>
<protein>
    <recommendedName>
        <fullName evidence="2">MEMO1 family protein MSWAN_1428</fullName>
    </recommendedName>
</protein>
<gene>
    <name evidence="3" type="ordered locus">MSWAN_1428</name>
</gene>
<dbReference type="RefSeq" id="WP_013825943.1">
    <property type="nucleotide sequence ID" value="NC_015574.1"/>
</dbReference>